<evidence type="ECO:0000313" key="1">
    <source>
        <dbReference type="Proteomes" id="UP000095285"/>
    </source>
</evidence>
<sequence length="276" mass="31149">MLYEKRRKLLVLLKLESAESASKVTSFVNSQNDTINNGALILTRREKHSSTLNQPKEAFVSEIKDYHGSQNLQYVNLGAEKFYNSLKTKPQSSPKRRKHLVSIPEKTQTAKCQKSILARNARRALKKSKIKNLPTLETGLFEMWLNVFKVQKDVSACVNYQPKSESVTLVNKRIAPVKERPPVIQSSVTSKYKLNGLYGAGCSEDFYTCLNEYPSPCVVLKGRKFLCIGLPDGVHGEACTNEVAFSLLEKVARFQCLDLLRYDIEGKVYCTTDDNT</sequence>
<keyword evidence="1" id="KW-1185">Reference proteome</keyword>
<proteinExistence type="predicted"/>
<reference evidence="2" key="2">
    <citation type="submission" date="2016-11" db="UniProtKB">
        <authorList>
            <consortium name="WormBaseParasite"/>
        </authorList>
    </citation>
    <scope>IDENTIFICATION</scope>
</reference>
<reference evidence="1" key="1">
    <citation type="submission" date="2012-04" db="EMBL/GenBank/DDBJ databases">
        <title>The Genome Sequence of Loa loa.</title>
        <authorList>
            <consortium name="The Broad Institute Genome Sequencing Platform"/>
            <consortium name="Broad Institute Genome Sequencing Center for Infectious Disease"/>
            <person name="Nutman T.B."/>
            <person name="Fink D.L."/>
            <person name="Russ C."/>
            <person name="Young S."/>
            <person name="Zeng Q."/>
            <person name="Gargeya S."/>
            <person name="Alvarado L."/>
            <person name="Berlin A."/>
            <person name="Chapman S.B."/>
            <person name="Chen Z."/>
            <person name="Freedman E."/>
            <person name="Gellesch M."/>
            <person name="Goldberg J."/>
            <person name="Griggs A."/>
            <person name="Gujja S."/>
            <person name="Heilman E.R."/>
            <person name="Heiman D."/>
            <person name="Howarth C."/>
            <person name="Mehta T."/>
            <person name="Neiman D."/>
            <person name="Pearson M."/>
            <person name="Roberts A."/>
            <person name="Saif S."/>
            <person name="Shea T."/>
            <person name="Shenoy N."/>
            <person name="Sisk P."/>
            <person name="Stolte C."/>
            <person name="Sykes S."/>
            <person name="White J."/>
            <person name="Yandava C."/>
            <person name="Haas B."/>
            <person name="Henn M.R."/>
            <person name="Nusbaum C."/>
            <person name="Birren B."/>
        </authorList>
    </citation>
    <scope>NUCLEOTIDE SEQUENCE [LARGE SCALE GENOMIC DNA]</scope>
</reference>
<dbReference type="WBParaSite" id="EN70_6875">
    <property type="protein sequence ID" value="EN70_6875"/>
    <property type="gene ID" value="EN70_6875"/>
</dbReference>
<accession>A0A1I7VVY2</accession>
<dbReference type="AlphaFoldDB" id="A0A1I7VVY2"/>
<protein>
    <submittedName>
        <fullName evidence="2">PID domain-containing protein</fullName>
    </submittedName>
</protein>
<evidence type="ECO:0000313" key="2">
    <source>
        <dbReference type="WBParaSite" id="EN70_6875"/>
    </source>
</evidence>
<dbReference type="Proteomes" id="UP000095285">
    <property type="component" value="Unassembled WGS sequence"/>
</dbReference>
<organism evidence="1 2">
    <name type="scientific">Loa loa</name>
    <name type="common">Eye worm</name>
    <name type="synonym">Filaria loa</name>
    <dbReference type="NCBI Taxonomy" id="7209"/>
    <lineage>
        <taxon>Eukaryota</taxon>
        <taxon>Metazoa</taxon>
        <taxon>Ecdysozoa</taxon>
        <taxon>Nematoda</taxon>
        <taxon>Chromadorea</taxon>
        <taxon>Rhabditida</taxon>
        <taxon>Spirurina</taxon>
        <taxon>Spiruromorpha</taxon>
        <taxon>Filarioidea</taxon>
        <taxon>Onchocercidae</taxon>
        <taxon>Loa</taxon>
    </lineage>
</organism>
<name>A0A1I7VVY2_LOALO</name>